<evidence type="ECO:0000313" key="3">
    <source>
        <dbReference type="Proteomes" id="UP001139011"/>
    </source>
</evidence>
<dbReference type="PANTHER" id="PTHR33336">
    <property type="entry name" value="QUINOL MONOOXYGENASE YGIN-RELATED"/>
    <property type="match status" value="1"/>
</dbReference>
<dbReference type="Gene3D" id="3.30.70.100">
    <property type="match status" value="1"/>
</dbReference>
<accession>A0A9X2BF89</accession>
<sequence length="97" mass="11150">MIIIHAKNYVNAAKEEEFVNEIQQLISASKAESGNISYELFKDTAEEHAYMMVEVWQDLEAVDAHNKSKHFTSFVAKAPEYLSRPMELKVFNGKQIK</sequence>
<dbReference type="SUPFAM" id="SSF54909">
    <property type="entry name" value="Dimeric alpha+beta barrel"/>
    <property type="match status" value="1"/>
</dbReference>
<dbReference type="AlphaFoldDB" id="A0A9X2BF89"/>
<comment type="caution">
    <text evidence="2">The sequence shown here is derived from an EMBL/GenBank/DDBJ whole genome shotgun (WGS) entry which is preliminary data.</text>
</comment>
<dbReference type="GO" id="GO:0004497">
    <property type="term" value="F:monooxygenase activity"/>
    <property type="evidence" value="ECO:0007669"/>
    <property type="project" value="UniProtKB-KW"/>
</dbReference>
<dbReference type="EMBL" id="JAIWJX010000002">
    <property type="protein sequence ID" value="MCK6258505.1"/>
    <property type="molecule type" value="Genomic_DNA"/>
</dbReference>
<dbReference type="PROSITE" id="PS51725">
    <property type="entry name" value="ABM"/>
    <property type="match status" value="1"/>
</dbReference>
<protein>
    <submittedName>
        <fullName evidence="2">Antibiotic biosynthesis monooxygenase</fullName>
    </submittedName>
</protein>
<dbReference type="Pfam" id="PF03992">
    <property type="entry name" value="ABM"/>
    <property type="match status" value="1"/>
</dbReference>
<dbReference type="InterPro" id="IPR011008">
    <property type="entry name" value="Dimeric_a/b-barrel"/>
</dbReference>
<dbReference type="RefSeq" id="WP_248253791.1">
    <property type="nucleotide sequence ID" value="NZ_JAIWJX010000002.1"/>
</dbReference>
<feature type="domain" description="ABM" evidence="1">
    <location>
        <begin position="2"/>
        <end position="91"/>
    </location>
</feature>
<keyword evidence="2" id="KW-0503">Monooxygenase</keyword>
<dbReference type="Proteomes" id="UP001139011">
    <property type="component" value="Unassembled WGS sequence"/>
</dbReference>
<reference evidence="2" key="1">
    <citation type="submission" date="2021-09" db="EMBL/GenBank/DDBJ databases">
        <title>Genome analysis of Fictibacillus sp. KIGAM418 isolated from marine sediment.</title>
        <authorList>
            <person name="Seo M.-J."/>
            <person name="Cho E.-S."/>
            <person name="Hwang C.Y."/>
        </authorList>
    </citation>
    <scope>NUCLEOTIDE SEQUENCE</scope>
    <source>
        <strain evidence="2">KIGAM418</strain>
    </source>
</reference>
<organism evidence="2 3">
    <name type="scientific">Fictibacillus marinisediminis</name>
    <dbReference type="NCBI Taxonomy" id="2878389"/>
    <lineage>
        <taxon>Bacteria</taxon>
        <taxon>Bacillati</taxon>
        <taxon>Bacillota</taxon>
        <taxon>Bacilli</taxon>
        <taxon>Bacillales</taxon>
        <taxon>Fictibacillaceae</taxon>
        <taxon>Fictibacillus</taxon>
    </lineage>
</organism>
<keyword evidence="3" id="KW-1185">Reference proteome</keyword>
<proteinExistence type="predicted"/>
<evidence type="ECO:0000259" key="1">
    <source>
        <dbReference type="PROSITE" id="PS51725"/>
    </source>
</evidence>
<evidence type="ECO:0000313" key="2">
    <source>
        <dbReference type="EMBL" id="MCK6258505.1"/>
    </source>
</evidence>
<gene>
    <name evidence="2" type="ORF">LCY76_18180</name>
</gene>
<dbReference type="PANTHER" id="PTHR33336:SF3">
    <property type="entry name" value="ABM DOMAIN-CONTAINING PROTEIN"/>
    <property type="match status" value="1"/>
</dbReference>
<name>A0A9X2BF89_9BACL</name>
<dbReference type="InterPro" id="IPR050744">
    <property type="entry name" value="AI-2_Isomerase_LsrG"/>
</dbReference>
<keyword evidence="2" id="KW-0560">Oxidoreductase</keyword>
<dbReference type="InterPro" id="IPR007138">
    <property type="entry name" value="ABM_dom"/>
</dbReference>